<dbReference type="InterPro" id="IPR029069">
    <property type="entry name" value="HotDog_dom_sf"/>
</dbReference>
<sequence>MTVFHKQVEIRWADIDANQHLRHSAYADLCAHSRIEWLQAAGFGPDAFKRLGFGPVLFRESTEYRREIHLGERIDIRLNLAAASPDNGRWTFRHELYKPDGQLAAIHEVTGAWMDLAARKLIPPPAALQPLLAELSHSADFTLLPQPTYK</sequence>
<proteinExistence type="inferred from homology"/>
<accession>A0ABV1M136</accession>
<evidence type="ECO:0000256" key="1">
    <source>
        <dbReference type="ARBA" id="ARBA00005953"/>
    </source>
</evidence>
<dbReference type="Pfam" id="PF13279">
    <property type="entry name" value="4HBT_2"/>
    <property type="match status" value="1"/>
</dbReference>
<name>A0ABV1M136_9NEIS</name>
<dbReference type="RefSeq" id="WP_349584574.1">
    <property type="nucleotide sequence ID" value="NZ_JBEFLD010000002.1"/>
</dbReference>
<dbReference type="PANTHER" id="PTHR31793">
    <property type="entry name" value="4-HYDROXYBENZOYL-COA THIOESTERASE FAMILY MEMBER"/>
    <property type="match status" value="1"/>
</dbReference>
<dbReference type="EMBL" id="JBEFLD010000002">
    <property type="protein sequence ID" value="MEQ6289863.1"/>
    <property type="molecule type" value="Genomic_DNA"/>
</dbReference>
<evidence type="ECO:0000256" key="2">
    <source>
        <dbReference type="ARBA" id="ARBA00022801"/>
    </source>
</evidence>
<dbReference type="Gene3D" id="3.10.129.10">
    <property type="entry name" value="Hotdog Thioesterase"/>
    <property type="match status" value="1"/>
</dbReference>
<comment type="caution">
    <text evidence="3">The sequence shown here is derived from an EMBL/GenBank/DDBJ whole genome shotgun (WGS) entry which is preliminary data.</text>
</comment>
<keyword evidence="2 3" id="KW-0378">Hydrolase</keyword>
<dbReference type="EC" id="3.1.2.-" evidence="3"/>
<dbReference type="CDD" id="cd00586">
    <property type="entry name" value="4HBT"/>
    <property type="match status" value="1"/>
</dbReference>
<comment type="similarity">
    <text evidence="1">Belongs to the 4-hydroxybenzoyl-CoA thioesterase family.</text>
</comment>
<dbReference type="SUPFAM" id="SSF54637">
    <property type="entry name" value="Thioesterase/thiol ester dehydrase-isomerase"/>
    <property type="match status" value="1"/>
</dbReference>
<dbReference type="InterPro" id="IPR050563">
    <property type="entry name" value="4-hydroxybenzoyl-CoA_TE"/>
</dbReference>
<keyword evidence="4" id="KW-1185">Reference proteome</keyword>
<dbReference type="GO" id="GO:0016787">
    <property type="term" value="F:hydrolase activity"/>
    <property type="evidence" value="ECO:0007669"/>
    <property type="project" value="UniProtKB-KW"/>
</dbReference>
<evidence type="ECO:0000313" key="4">
    <source>
        <dbReference type="Proteomes" id="UP001433638"/>
    </source>
</evidence>
<gene>
    <name evidence="3" type="ORF">ABNW52_04460</name>
</gene>
<dbReference type="Proteomes" id="UP001433638">
    <property type="component" value="Unassembled WGS sequence"/>
</dbReference>
<reference evidence="3" key="1">
    <citation type="submission" date="2024-06" db="EMBL/GenBank/DDBJ databases">
        <title>Genome sequence of Vogesella sp. MAHUQ-64.</title>
        <authorList>
            <person name="Huq M.A."/>
        </authorList>
    </citation>
    <scope>NUCLEOTIDE SEQUENCE</scope>
    <source>
        <strain evidence="3">MAHUQ-64</strain>
    </source>
</reference>
<dbReference type="PANTHER" id="PTHR31793:SF27">
    <property type="entry name" value="NOVEL THIOESTERASE SUPERFAMILY DOMAIN AND SAPOSIN A-TYPE DOMAIN CONTAINING PROTEIN (0610012H03RIK)"/>
    <property type="match status" value="1"/>
</dbReference>
<protein>
    <submittedName>
        <fullName evidence="3">Acyl-CoA thioesterase</fullName>
        <ecNumber evidence="3">3.1.2.-</ecNumber>
    </submittedName>
</protein>
<organism evidence="3 4">
    <name type="scientific">Vogesella oryzagri</name>
    <dbReference type="NCBI Taxonomy" id="3160864"/>
    <lineage>
        <taxon>Bacteria</taxon>
        <taxon>Pseudomonadati</taxon>
        <taxon>Pseudomonadota</taxon>
        <taxon>Betaproteobacteria</taxon>
        <taxon>Neisseriales</taxon>
        <taxon>Chromobacteriaceae</taxon>
        <taxon>Vogesella</taxon>
    </lineage>
</organism>
<evidence type="ECO:0000313" key="3">
    <source>
        <dbReference type="EMBL" id="MEQ6289863.1"/>
    </source>
</evidence>